<dbReference type="Proteomes" id="UP000324222">
    <property type="component" value="Unassembled WGS sequence"/>
</dbReference>
<protein>
    <submittedName>
        <fullName evidence="2">Uncharacterized protein</fullName>
    </submittedName>
</protein>
<sequence>MEVNGAARTSTIVRIEEEEAQSCGGHRDTKVVGRSSRNGAPMFFEEGMAGGHEGNTGWGTAVEGVESFGGKI</sequence>
<dbReference type="AlphaFoldDB" id="A0A5B7HKC9"/>
<reference evidence="2 3" key="1">
    <citation type="submission" date="2019-05" db="EMBL/GenBank/DDBJ databases">
        <title>Another draft genome of Portunus trituberculatus and its Hox gene families provides insights of decapod evolution.</title>
        <authorList>
            <person name="Jeong J.-H."/>
            <person name="Song I."/>
            <person name="Kim S."/>
            <person name="Choi T."/>
            <person name="Kim D."/>
            <person name="Ryu S."/>
            <person name="Kim W."/>
        </authorList>
    </citation>
    <scope>NUCLEOTIDE SEQUENCE [LARGE SCALE GENOMIC DNA]</scope>
    <source>
        <tissue evidence="2">Muscle</tissue>
    </source>
</reference>
<gene>
    <name evidence="2" type="ORF">E2C01_067203</name>
</gene>
<feature type="compositionally biased region" description="Gly residues" evidence="1">
    <location>
        <begin position="48"/>
        <end position="57"/>
    </location>
</feature>
<dbReference type="EMBL" id="VSRR010035631">
    <property type="protein sequence ID" value="MPC72890.1"/>
    <property type="molecule type" value="Genomic_DNA"/>
</dbReference>
<evidence type="ECO:0000313" key="3">
    <source>
        <dbReference type="Proteomes" id="UP000324222"/>
    </source>
</evidence>
<name>A0A5B7HKC9_PORTR</name>
<proteinExistence type="predicted"/>
<organism evidence="2 3">
    <name type="scientific">Portunus trituberculatus</name>
    <name type="common">Swimming crab</name>
    <name type="synonym">Neptunus trituberculatus</name>
    <dbReference type="NCBI Taxonomy" id="210409"/>
    <lineage>
        <taxon>Eukaryota</taxon>
        <taxon>Metazoa</taxon>
        <taxon>Ecdysozoa</taxon>
        <taxon>Arthropoda</taxon>
        <taxon>Crustacea</taxon>
        <taxon>Multicrustacea</taxon>
        <taxon>Malacostraca</taxon>
        <taxon>Eumalacostraca</taxon>
        <taxon>Eucarida</taxon>
        <taxon>Decapoda</taxon>
        <taxon>Pleocyemata</taxon>
        <taxon>Brachyura</taxon>
        <taxon>Eubrachyura</taxon>
        <taxon>Portunoidea</taxon>
        <taxon>Portunidae</taxon>
        <taxon>Portuninae</taxon>
        <taxon>Portunus</taxon>
    </lineage>
</organism>
<evidence type="ECO:0000256" key="1">
    <source>
        <dbReference type="SAM" id="MobiDB-lite"/>
    </source>
</evidence>
<accession>A0A5B7HKC9</accession>
<feature type="region of interest" description="Disordered" evidence="1">
    <location>
        <begin position="19"/>
        <end position="60"/>
    </location>
</feature>
<evidence type="ECO:0000313" key="2">
    <source>
        <dbReference type="EMBL" id="MPC72890.1"/>
    </source>
</evidence>
<keyword evidence="3" id="KW-1185">Reference proteome</keyword>
<comment type="caution">
    <text evidence="2">The sequence shown here is derived from an EMBL/GenBank/DDBJ whole genome shotgun (WGS) entry which is preliminary data.</text>
</comment>